<proteinExistence type="predicted"/>
<organism evidence="1 2">
    <name type="scientific">Candidatus Uhrbacteria bacterium CG10_big_fil_rev_8_21_14_0_10_50_16</name>
    <dbReference type="NCBI Taxonomy" id="1975039"/>
    <lineage>
        <taxon>Bacteria</taxon>
        <taxon>Candidatus Uhriibacteriota</taxon>
    </lineage>
</organism>
<dbReference type="AlphaFoldDB" id="A0A2H0RNA6"/>
<evidence type="ECO:0008006" key="3">
    <source>
        <dbReference type="Google" id="ProtNLM"/>
    </source>
</evidence>
<dbReference type="EMBL" id="PCYM01000001">
    <property type="protein sequence ID" value="PIR47926.1"/>
    <property type="molecule type" value="Genomic_DNA"/>
</dbReference>
<name>A0A2H0RNA6_9BACT</name>
<dbReference type="Pfam" id="PF05258">
    <property type="entry name" value="DciA"/>
    <property type="match status" value="1"/>
</dbReference>
<protein>
    <recommendedName>
        <fullName evidence="3">DUF721 domain-containing protein</fullName>
    </recommendedName>
</protein>
<sequence length="114" mass="12702">MKKPERLLGDLLGGALQRAGIMQQVGAAIIVEAADQSLEELFDTGILEYARCRAYRDKALLIACRHAAVAQEIKLRKTDLIAAITRRVPRADVLDVEIVHRTSTNRKAAWYDSE</sequence>
<accession>A0A2H0RNA6</accession>
<evidence type="ECO:0000313" key="2">
    <source>
        <dbReference type="Proteomes" id="UP000230084"/>
    </source>
</evidence>
<reference evidence="1 2" key="1">
    <citation type="submission" date="2017-09" db="EMBL/GenBank/DDBJ databases">
        <title>Depth-based differentiation of microbial function through sediment-hosted aquifers and enrichment of novel symbionts in the deep terrestrial subsurface.</title>
        <authorList>
            <person name="Probst A.J."/>
            <person name="Ladd B."/>
            <person name="Jarett J.K."/>
            <person name="Geller-Mcgrath D.E."/>
            <person name="Sieber C.M."/>
            <person name="Emerson J.B."/>
            <person name="Anantharaman K."/>
            <person name="Thomas B.C."/>
            <person name="Malmstrom R."/>
            <person name="Stieglmeier M."/>
            <person name="Klingl A."/>
            <person name="Woyke T."/>
            <person name="Ryan C.M."/>
            <person name="Banfield J.F."/>
        </authorList>
    </citation>
    <scope>NUCLEOTIDE SEQUENCE [LARGE SCALE GENOMIC DNA]</scope>
    <source>
        <strain evidence="1">CG10_big_fil_rev_8_21_14_0_10_50_16</strain>
    </source>
</reference>
<comment type="caution">
    <text evidence="1">The sequence shown here is derived from an EMBL/GenBank/DDBJ whole genome shotgun (WGS) entry which is preliminary data.</text>
</comment>
<dbReference type="InterPro" id="IPR007922">
    <property type="entry name" value="DciA-like"/>
</dbReference>
<evidence type="ECO:0000313" key="1">
    <source>
        <dbReference type="EMBL" id="PIR47926.1"/>
    </source>
</evidence>
<gene>
    <name evidence="1" type="ORF">COV06_00805</name>
</gene>
<dbReference type="Proteomes" id="UP000230084">
    <property type="component" value="Unassembled WGS sequence"/>
</dbReference>